<evidence type="ECO:0000313" key="2">
    <source>
        <dbReference type="Proteomes" id="UP000660801"/>
    </source>
</evidence>
<reference evidence="1" key="1">
    <citation type="journal article" date="2014" name="Int. J. Syst. Evol. Microbiol.">
        <title>Complete genome sequence of Corynebacterium casei LMG S-19264T (=DSM 44701T), isolated from a smear-ripened cheese.</title>
        <authorList>
            <consortium name="US DOE Joint Genome Institute (JGI-PGF)"/>
            <person name="Walter F."/>
            <person name="Albersmeier A."/>
            <person name="Kalinowski J."/>
            <person name="Ruckert C."/>
        </authorList>
    </citation>
    <scope>NUCLEOTIDE SEQUENCE</scope>
    <source>
        <strain evidence="1">CGMCC 1.15533</strain>
    </source>
</reference>
<dbReference type="EMBL" id="BMJN01000023">
    <property type="protein sequence ID" value="GGE33738.1"/>
    <property type="molecule type" value="Genomic_DNA"/>
</dbReference>
<accession>A0A917A828</accession>
<dbReference type="InterPro" id="IPR022267">
    <property type="entry name" value="Asp2"/>
</dbReference>
<gene>
    <name evidence="1" type="ORF">GCM10011510_13910</name>
</gene>
<dbReference type="SUPFAM" id="SSF53474">
    <property type="entry name" value="alpha/beta-Hydrolases"/>
    <property type="match status" value="1"/>
</dbReference>
<organism evidence="1 2">
    <name type="scientific">Streptococcus himalayensis</name>
    <dbReference type="NCBI Taxonomy" id="1888195"/>
    <lineage>
        <taxon>Bacteria</taxon>
        <taxon>Bacillati</taxon>
        <taxon>Bacillota</taxon>
        <taxon>Bacilli</taxon>
        <taxon>Lactobacillales</taxon>
        <taxon>Streptococcaceae</taxon>
        <taxon>Streptococcus</taxon>
    </lineage>
</organism>
<dbReference type="Pfam" id="PF16929">
    <property type="entry name" value="Asp2"/>
    <property type="match status" value="1"/>
</dbReference>
<dbReference type="Proteomes" id="UP000660801">
    <property type="component" value="Unassembled WGS sequence"/>
</dbReference>
<sequence>MLQIGHHNWQDEAEIPENIDWIYLQPQEILSFLEAENKKLEARYQKEKAKFPKKEGVKRGKIQIDGIILPASSYSQDLLLLESIIEPYRVFFPEDLETTDPVLQTFLARIFAQAADFSDKASLLQTFSKIFFKGQFGQKIAISDFAINPDAQNYFHHYEGNAYLVLDGEYGEDYKAIGSYVYGVPYYKEAQIELWQEFIKDPTCEVKIRVSHIPEGALASIIAEWEFKGEELELPNVIDLDKNGTLFVTIFVKGQGRLQLGSLHYRRGRGGFGQFSLGGQRFFDSQRQEFSYFFHPGDFKPPLCVYFSGWRTAEGFEGYGMMRKLGAPMLLICDSRITGGSFYLGTKEFENKISDVIQMYLEYLGFNNKQLIMSGMSMGTFGAVYHGANLDPHAFILAKPVFSLGRVAELEKTLRPGGFPASLDILLHLEGGMEDAAARRLDKRFWDVCVNGRYQGTKFFIAYMKDDDYDKTAFRELVEGLSNREVQIVGRGWTGRHMDGSSFTVPWFLNQYQKVLETDFGRGEQL</sequence>
<reference evidence="1" key="2">
    <citation type="submission" date="2020-09" db="EMBL/GenBank/DDBJ databases">
        <authorList>
            <person name="Sun Q."/>
            <person name="Zhou Y."/>
        </authorList>
    </citation>
    <scope>NUCLEOTIDE SEQUENCE</scope>
    <source>
        <strain evidence="1">CGMCC 1.15533</strain>
    </source>
</reference>
<comment type="caution">
    <text evidence="1">The sequence shown here is derived from an EMBL/GenBank/DDBJ whole genome shotgun (WGS) entry which is preliminary data.</text>
</comment>
<keyword evidence="2" id="KW-1185">Reference proteome</keyword>
<dbReference type="NCBIfam" id="TIGR03712">
    <property type="entry name" value="acc_sec_asp2"/>
    <property type="match status" value="1"/>
</dbReference>
<evidence type="ECO:0000313" key="1">
    <source>
        <dbReference type="EMBL" id="GGE33738.1"/>
    </source>
</evidence>
<dbReference type="InterPro" id="IPR029058">
    <property type="entry name" value="AB_hydrolase_fold"/>
</dbReference>
<proteinExistence type="predicted"/>
<dbReference type="AlphaFoldDB" id="A0A917A828"/>
<dbReference type="GO" id="GO:0015031">
    <property type="term" value="P:protein transport"/>
    <property type="evidence" value="ECO:0007669"/>
    <property type="project" value="InterPro"/>
</dbReference>
<name>A0A917A828_9STRE</name>
<protein>
    <submittedName>
        <fullName evidence="1">Accessory Sec system protein Asp2</fullName>
    </submittedName>
</protein>